<dbReference type="EC" id="1.-.-.-" evidence="3"/>
<dbReference type="RefSeq" id="WP_315725816.1">
    <property type="nucleotide sequence ID" value="NZ_JAVUPU010000004.1"/>
</dbReference>
<feature type="domain" description="FAD dependent oxidoreductase" evidence="2">
    <location>
        <begin position="31"/>
        <end position="384"/>
    </location>
</feature>
<keyword evidence="4" id="KW-1185">Reference proteome</keyword>
<evidence type="ECO:0000313" key="4">
    <source>
        <dbReference type="Proteomes" id="UP001259572"/>
    </source>
</evidence>
<dbReference type="Gene3D" id="3.50.50.60">
    <property type="entry name" value="FAD/NAD(P)-binding domain"/>
    <property type="match status" value="1"/>
</dbReference>
<evidence type="ECO:0000259" key="2">
    <source>
        <dbReference type="Pfam" id="PF01266"/>
    </source>
</evidence>
<name>A0ABU3Q6X4_9SPHN</name>
<gene>
    <name evidence="3" type="ORF">RQX22_09315</name>
</gene>
<evidence type="ECO:0000256" key="1">
    <source>
        <dbReference type="ARBA" id="ARBA00023002"/>
    </source>
</evidence>
<proteinExistence type="predicted"/>
<reference evidence="3 4" key="1">
    <citation type="submission" date="2023-05" db="EMBL/GenBank/DDBJ databases">
        <authorList>
            <person name="Guo Y."/>
        </authorList>
    </citation>
    <scope>NUCLEOTIDE SEQUENCE [LARGE SCALE GENOMIC DNA]</scope>
    <source>
        <strain evidence="3 4">GR2756</strain>
    </source>
</reference>
<accession>A0ABU3Q6X4</accession>
<comment type="caution">
    <text evidence="3">The sequence shown here is derived from an EMBL/GenBank/DDBJ whole genome shotgun (WGS) entry which is preliminary data.</text>
</comment>
<dbReference type="Gene3D" id="3.30.9.10">
    <property type="entry name" value="D-Amino Acid Oxidase, subunit A, domain 2"/>
    <property type="match status" value="1"/>
</dbReference>
<dbReference type="InterPro" id="IPR006076">
    <property type="entry name" value="FAD-dep_OxRdtase"/>
</dbReference>
<organism evidence="3 4">
    <name type="scientific">Sphingosinicella rhizophila</name>
    <dbReference type="NCBI Taxonomy" id="3050082"/>
    <lineage>
        <taxon>Bacteria</taxon>
        <taxon>Pseudomonadati</taxon>
        <taxon>Pseudomonadota</taxon>
        <taxon>Alphaproteobacteria</taxon>
        <taxon>Sphingomonadales</taxon>
        <taxon>Sphingosinicellaceae</taxon>
        <taxon>Sphingosinicella</taxon>
    </lineage>
</organism>
<evidence type="ECO:0000313" key="3">
    <source>
        <dbReference type="EMBL" id="MDT9599146.1"/>
    </source>
</evidence>
<dbReference type="GO" id="GO:0016491">
    <property type="term" value="F:oxidoreductase activity"/>
    <property type="evidence" value="ECO:0007669"/>
    <property type="project" value="UniProtKB-KW"/>
</dbReference>
<dbReference type="InterPro" id="IPR036188">
    <property type="entry name" value="FAD/NAD-bd_sf"/>
</dbReference>
<sequence length="426" mass="43669">MSGAPARDAPVWDAGPAGAEYPALRGSHAADAVIIGGGYSGLIAAIEARAAGLDVTLLEAEQPGAGASSANAGHFAPLMLGNSSMAKVRNSLGKARAARWLEMLAGSGAWLIDTIEAHDIACDLDRHYLCVARSARGVARMRAKFEAWRPYGGRFEMVAPTALAAHVRSGRYAGGALLADSGTLNPLRLARGLAEAAVAKGAAVHGGSRVLTAARGDGGWTVSTAEGSVRARRLLLATGATGDGLFPEAEQALPQMVAAVVATEALADRGAAMLPAGGAVVDLDDKAVFSPTITADGRLAASFLCADATPALPGAAGPLQRRFARAFPGRDRPAFTQLSSGRMTITPDGVPRILALGEDGWALSGCNGFGLTHGISAAREAARLLAGAEPSELALPVLPARRMRGKAMLERVMRRVLVPMLNRLGA</sequence>
<keyword evidence="1 3" id="KW-0560">Oxidoreductase</keyword>
<dbReference type="SUPFAM" id="SSF51905">
    <property type="entry name" value="FAD/NAD(P)-binding domain"/>
    <property type="match status" value="1"/>
</dbReference>
<dbReference type="EMBL" id="JAVUPU010000004">
    <property type="protein sequence ID" value="MDT9599146.1"/>
    <property type="molecule type" value="Genomic_DNA"/>
</dbReference>
<dbReference type="Pfam" id="PF01266">
    <property type="entry name" value="DAO"/>
    <property type="match status" value="1"/>
</dbReference>
<dbReference type="Proteomes" id="UP001259572">
    <property type="component" value="Unassembled WGS sequence"/>
</dbReference>
<protein>
    <submittedName>
        <fullName evidence="3">FAD-binding oxidoreductase</fullName>
        <ecNumber evidence="3">1.-.-.-</ecNumber>
    </submittedName>
</protein>
<dbReference type="PANTHER" id="PTHR13847:SF281">
    <property type="entry name" value="FAD DEPENDENT OXIDOREDUCTASE DOMAIN-CONTAINING PROTEIN"/>
    <property type="match status" value="1"/>
</dbReference>
<dbReference type="PANTHER" id="PTHR13847">
    <property type="entry name" value="SARCOSINE DEHYDROGENASE-RELATED"/>
    <property type="match status" value="1"/>
</dbReference>